<keyword evidence="9 11" id="KW-0472">Membrane</keyword>
<gene>
    <name evidence="12" type="primary">Srprb_0</name>
    <name evidence="12" type="ORF">g.53591</name>
</gene>
<reference evidence="12" key="1">
    <citation type="journal article" date="2016" name="Gigascience">
        <title>De novo construction of an expanded transcriptome assembly for the western tarnished plant bug, Lygus hesperus.</title>
        <authorList>
            <person name="Tassone E.E."/>
            <person name="Geib S.M."/>
            <person name="Hall B."/>
            <person name="Fabrick J.A."/>
            <person name="Brent C.S."/>
            <person name="Hull J.J."/>
        </authorList>
    </citation>
    <scope>NUCLEOTIDE SEQUENCE</scope>
</reference>
<dbReference type="GO" id="GO:0005789">
    <property type="term" value="C:endoplasmic reticulum membrane"/>
    <property type="evidence" value="ECO:0007669"/>
    <property type="project" value="UniProtKB-SubCell"/>
</dbReference>
<evidence type="ECO:0000256" key="9">
    <source>
        <dbReference type="ARBA" id="ARBA00023136"/>
    </source>
</evidence>
<evidence type="ECO:0000256" key="3">
    <source>
        <dbReference type="ARBA" id="ARBA00020256"/>
    </source>
</evidence>
<dbReference type="GO" id="GO:0006886">
    <property type="term" value="P:intracellular protein transport"/>
    <property type="evidence" value="ECO:0007669"/>
    <property type="project" value="TreeGrafter"/>
</dbReference>
<feature type="transmembrane region" description="Helical" evidence="11">
    <location>
        <begin position="34"/>
        <end position="54"/>
    </location>
</feature>
<dbReference type="InterPro" id="IPR024156">
    <property type="entry name" value="Small_GTPase_ARF"/>
</dbReference>
<dbReference type="GO" id="GO:0003924">
    <property type="term" value="F:GTPase activity"/>
    <property type="evidence" value="ECO:0007669"/>
    <property type="project" value="TreeGrafter"/>
</dbReference>
<keyword evidence="7 11" id="KW-1133">Transmembrane helix</keyword>
<dbReference type="GO" id="GO:0005794">
    <property type="term" value="C:Golgi apparatus"/>
    <property type="evidence" value="ECO:0007669"/>
    <property type="project" value="TreeGrafter"/>
</dbReference>
<dbReference type="PANTHER" id="PTHR45909">
    <property type="entry name" value="ADP-RIBOSYLATION FACTOR-RELATED PROTEIN 1"/>
    <property type="match status" value="1"/>
</dbReference>
<dbReference type="SUPFAM" id="SSF52540">
    <property type="entry name" value="P-loop containing nucleoside triphosphate hydrolases"/>
    <property type="match status" value="1"/>
</dbReference>
<evidence type="ECO:0000256" key="1">
    <source>
        <dbReference type="ARBA" id="ARBA00004389"/>
    </source>
</evidence>
<dbReference type="InterPro" id="IPR019009">
    <property type="entry name" value="SRP_receptor_beta_su"/>
</dbReference>
<dbReference type="GO" id="GO:0005525">
    <property type="term" value="F:GTP binding"/>
    <property type="evidence" value="ECO:0007669"/>
    <property type="project" value="UniProtKB-KW"/>
</dbReference>
<dbReference type="Pfam" id="PF09439">
    <property type="entry name" value="SRPRB"/>
    <property type="match status" value="1"/>
</dbReference>
<evidence type="ECO:0000256" key="7">
    <source>
        <dbReference type="ARBA" id="ARBA00022989"/>
    </source>
</evidence>
<keyword evidence="4 11" id="KW-0812">Transmembrane</keyword>
<dbReference type="GO" id="GO:0043001">
    <property type="term" value="P:Golgi to plasma membrane protein transport"/>
    <property type="evidence" value="ECO:0007669"/>
    <property type="project" value="TreeGrafter"/>
</dbReference>
<dbReference type="EMBL" id="GDHC01004728">
    <property type="protein sequence ID" value="JAQ13901.1"/>
    <property type="molecule type" value="Transcribed_RNA"/>
</dbReference>
<dbReference type="AlphaFoldDB" id="A0A146M291"/>
<keyword evidence="8" id="KW-0342">GTP-binding</keyword>
<evidence type="ECO:0000256" key="4">
    <source>
        <dbReference type="ARBA" id="ARBA00022692"/>
    </source>
</evidence>
<keyword evidence="5" id="KW-0547">Nucleotide-binding</keyword>
<evidence type="ECO:0000256" key="10">
    <source>
        <dbReference type="ARBA" id="ARBA00023170"/>
    </source>
</evidence>
<dbReference type="PROSITE" id="PS51417">
    <property type="entry name" value="ARF"/>
    <property type="match status" value="1"/>
</dbReference>
<proteinExistence type="inferred from homology"/>
<keyword evidence="10 12" id="KW-0675">Receptor</keyword>
<evidence type="ECO:0000256" key="6">
    <source>
        <dbReference type="ARBA" id="ARBA00022824"/>
    </source>
</evidence>
<evidence type="ECO:0000256" key="2">
    <source>
        <dbReference type="ARBA" id="ARBA00005619"/>
    </source>
</evidence>
<evidence type="ECO:0000313" key="12">
    <source>
        <dbReference type="EMBL" id="JAQ13901.1"/>
    </source>
</evidence>
<name>A0A146M291_LYGHE</name>
<sequence>MRTTSGIFVVDRYLPKYHLPTYVLKMSIIGIDHTVNVIIAAFVVLISIVFYFTYHRFKTTKKCVLILGTSGAGKTLVYTRLILKCFKVTQTSTKENASQFITGKGSSIDLLEVPGDKRLRESIFQQFKKSARGIIFVIDSSTIEKELKDVADFLYCILTDSDIIELCENILIFCNKQDAPLAKGAGSIKTILEKELNILRRTRSSALEHEGSDKDSCHLGSPAADFVFEQLYPTTVDFAEGYANQGEASEGKYDLDQIIAWMDKTA</sequence>
<keyword evidence="6" id="KW-0256">Endoplasmic reticulum</keyword>
<dbReference type="CDD" id="cd04105">
    <property type="entry name" value="SR_beta"/>
    <property type="match status" value="1"/>
</dbReference>
<comment type="subcellular location">
    <subcellularLocation>
        <location evidence="1">Endoplasmic reticulum membrane</location>
        <topology evidence="1">Single-pass membrane protein</topology>
    </subcellularLocation>
</comment>
<accession>A0A146M291</accession>
<dbReference type="InterPro" id="IPR027417">
    <property type="entry name" value="P-loop_NTPase"/>
</dbReference>
<comment type="similarity">
    <text evidence="2">Belongs to the SRP receptor beta subunit family.</text>
</comment>
<protein>
    <recommendedName>
        <fullName evidence="3">Signal recognition particle receptor subunit beta</fullName>
    </recommendedName>
</protein>
<dbReference type="GO" id="GO:0034067">
    <property type="term" value="P:protein localization to Golgi apparatus"/>
    <property type="evidence" value="ECO:0007669"/>
    <property type="project" value="TreeGrafter"/>
</dbReference>
<dbReference type="PANTHER" id="PTHR45909:SF1">
    <property type="entry name" value="ADP-RIBOSYLATION FACTOR-RELATED PROTEIN 1"/>
    <property type="match status" value="1"/>
</dbReference>
<evidence type="ECO:0000256" key="5">
    <source>
        <dbReference type="ARBA" id="ARBA00022741"/>
    </source>
</evidence>
<evidence type="ECO:0000256" key="11">
    <source>
        <dbReference type="SAM" id="Phobius"/>
    </source>
</evidence>
<evidence type="ECO:0000256" key="8">
    <source>
        <dbReference type="ARBA" id="ARBA00023134"/>
    </source>
</evidence>
<organism evidence="12">
    <name type="scientific">Lygus hesperus</name>
    <name type="common">Western plant bug</name>
    <dbReference type="NCBI Taxonomy" id="30085"/>
    <lineage>
        <taxon>Eukaryota</taxon>
        <taxon>Metazoa</taxon>
        <taxon>Ecdysozoa</taxon>
        <taxon>Arthropoda</taxon>
        <taxon>Hexapoda</taxon>
        <taxon>Insecta</taxon>
        <taxon>Pterygota</taxon>
        <taxon>Neoptera</taxon>
        <taxon>Paraneoptera</taxon>
        <taxon>Hemiptera</taxon>
        <taxon>Heteroptera</taxon>
        <taxon>Panheteroptera</taxon>
        <taxon>Cimicomorpha</taxon>
        <taxon>Miridae</taxon>
        <taxon>Mirini</taxon>
        <taxon>Lygus</taxon>
    </lineage>
</organism>
<dbReference type="Gene3D" id="3.40.50.300">
    <property type="entry name" value="P-loop containing nucleotide triphosphate hydrolases"/>
    <property type="match status" value="1"/>
</dbReference>